<feature type="chain" id="PRO_5012939564" evidence="1">
    <location>
        <begin position="23"/>
        <end position="517"/>
    </location>
</feature>
<name>A0A212JDL5_9BACT</name>
<protein>
    <submittedName>
        <fullName evidence="2">Uncharacterized protein</fullName>
    </submittedName>
</protein>
<dbReference type="EMBL" id="FLUM01000001">
    <property type="protein sequence ID" value="SBV97498.1"/>
    <property type="molecule type" value="Genomic_DNA"/>
</dbReference>
<dbReference type="InterPro" id="IPR017853">
    <property type="entry name" value="GH"/>
</dbReference>
<gene>
    <name evidence="2" type="ORF">KL86DYS1_11926</name>
</gene>
<dbReference type="SUPFAM" id="SSF51445">
    <property type="entry name" value="(Trans)glycosidases"/>
    <property type="match status" value="1"/>
</dbReference>
<organism evidence="2">
    <name type="scientific">uncultured Dysgonomonas sp</name>
    <dbReference type="NCBI Taxonomy" id="206096"/>
    <lineage>
        <taxon>Bacteria</taxon>
        <taxon>Pseudomonadati</taxon>
        <taxon>Bacteroidota</taxon>
        <taxon>Bacteroidia</taxon>
        <taxon>Bacteroidales</taxon>
        <taxon>Dysgonomonadaceae</taxon>
        <taxon>Dysgonomonas</taxon>
        <taxon>environmental samples</taxon>
    </lineage>
</organism>
<sequence length="517" mass="58535">MKTTDLLRKCLFFIVCLAGAIACTESSDIKSLIPDKPSNAPDYFCTWNVQTYVMNGRTPMKGMVEQNLFGKGKYEGWTNFYPKIRKDLIFVMDDSWDVPVTDTTHSHNFGTIALDPTRFPSFKGNDQERLKQLVDSIKGRGWRGAGGWIAAEKAEKFTEIPDKDFWTMRLQESNHAGLSYWKVDWGRQCHNKEWRRMITNLGHQHAPGMWVEHASVHNYWEFAPPMHLHYARFSDIFRTYDVENITAQPVTIQRICDLLPFSAEEGAKGILNCEDEPYIAAGLGCAIGIMRYPFLGNLPDGTPDKPFPEVGRNVKSRIDEVIRGVRWHRIAEPFGIGSVPYTIDEQRLHDNWILHENETWVQTHTIGEAVQVSAPARVSRGMALPELSDSSMEDRPYVLASRYPNGAIALVSVSRTLGREYYTKEVGVTIPVEDIDVPVGIFGYFKDVTLVFPQNVEWGKHKIYAQDLAGDTPVEITNEVKLENNRLIIPSEVIRHVGLMAAGTGDNSDPGLVLRIF</sequence>
<proteinExistence type="predicted"/>
<reference evidence="2" key="1">
    <citation type="submission" date="2016-04" db="EMBL/GenBank/DDBJ databases">
        <authorList>
            <person name="Evans L.H."/>
            <person name="Alamgir A."/>
            <person name="Owens N."/>
            <person name="Weber N.D."/>
            <person name="Virtaneva K."/>
            <person name="Barbian K."/>
            <person name="Babar A."/>
            <person name="Rosenke K."/>
        </authorList>
    </citation>
    <scope>NUCLEOTIDE SEQUENCE</scope>
    <source>
        <strain evidence="2">86-1</strain>
    </source>
</reference>
<accession>A0A212JDL5</accession>
<dbReference type="AlphaFoldDB" id="A0A212JDL5"/>
<evidence type="ECO:0000256" key="1">
    <source>
        <dbReference type="SAM" id="SignalP"/>
    </source>
</evidence>
<feature type="signal peptide" evidence="1">
    <location>
        <begin position="1"/>
        <end position="22"/>
    </location>
</feature>
<dbReference type="RefSeq" id="WP_296940278.1">
    <property type="nucleotide sequence ID" value="NZ_LT599032.1"/>
</dbReference>
<evidence type="ECO:0000313" key="2">
    <source>
        <dbReference type="EMBL" id="SBV97498.1"/>
    </source>
</evidence>
<keyword evidence="1" id="KW-0732">Signal</keyword>
<dbReference type="PROSITE" id="PS51257">
    <property type="entry name" value="PROKAR_LIPOPROTEIN"/>
    <property type="match status" value="1"/>
</dbReference>